<proteinExistence type="predicted"/>
<feature type="transmembrane region" description="Helical" evidence="6">
    <location>
        <begin position="408"/>
        <end position="432"/>
    </location>
</feature>
<dbReference type="InterPro" id="IPR004869">
    <property type="entry name" value="MMPL_dom"/>
</dbReference>
<organism evidence="8 9">
    <name type="scientific">Candidatus Moanibacter tarae</name>
    <dbReference type="NCBI Taxonomy" id="2200854"/>
    <lineage>
        <taxon>Bacteria</taxon>
        <taxon>Pseudomonadati</taxon>
        <taxon>Verrucomicrobiota</taxon>
        <taxon>Opitutia</taxon>
        <taxon>Puniceicoccales</taxon>
        <taxon>Puniceicoccales incertae sedis</taxon>
        <taxon>Candidatus Moanibacter</taxon>
    </lineage>
</organism>
<sequence length="877" mass="98192">MSDRFATLQKKVLSGWAKFVLRRAIWVVVSVVTVTMFLFHYARENLGFNTDLDEMISPELPFRKVYAEYREAFPQYMGVLMVFVEADTTEFAKEASRILTKQINGDREYFIEAYIPEGGEFIEKNGLMFLSLDELEDLTNDLARAQPALSILYRDQSLRGLFDMLEVALGLLDEDPEIDLNLILKNLNQALKANLEGRKFRLSWQEMMSNKESKIGDLRKIILVRPHFDYSRLLPAKDALARIRRFSRELEEEKRWGIRVRITGGPALGHDEMESLASGSTEAGVLSLFLVCIALLVGLRSFPMVCATLLSLIIGIIWTAGFAALVIGHLNLISIAFAVLYIGLGVDYAIHLCLCYREKLLEGKDKEEALKGAIVDIGPSLNMCTISTAIGFYSFIPTAYAGVSELGLISGTGMFISLIISLSVLPAILSILPSYDRKSYRPSLPREQRGPSIISRYSPSIRWVSLGFLIVSASLIFHARFEFDPIRLRDPSTESASSLLEYIETSDRHPSSIIILGSDEEETRRISKAVKKLETVGKVISIDDLVPGDQEEKLLLTEDLELIIGASFFDTEPELPPSLSEQIEQMESFLNELGEYPEVARMDQLVRMESLLNQLLRLIEKEDEKSTGVRIADLEKGMLETLPLALDALNTSLNSEPFDRKELPEEIRDRWISENERFRIQVFSNLNISENEALIRFVNEVRTVASNATSGPIFTYEAGRTIVYSFKQAFLSALLLITVLLIAIFRNWAEPLLVLIPLLVAGLFTGAATVLMGASFNFANIIALPLLLGLGVDNGIHMVHRMRSISGTNTDFLHTSTARGVLFSGLTTMFSFGTLMFLSHRGTASLGQLLCLGVFLTMTTTLIILPSYYLLRSRRSN</sequence>
<evidence type="ECO:0000313" key="8">
    <source>
        <dbReference type="EMBL" id="AWT60161.1"/>
    </source>
</evidence>
<feature type="transmembrane region" description="Helical" evidence="6">
    <location>
        <begin position="846"/>
        <end position="871"/>
    </location>
</feature>
<dbReference type="InterPro" id="IPR017841">
    <property type="entry name" value="Hopanoid_biosynth_HpnN"/>
</dbReference>
<dbReference type="Gene3D" id="1.20.1640.10">
    <property type="entry name" value="Multidrug efflux transporter AcrB transmembrane domain"/>
    <property type="match status" value="2"/>
</dbReference>
<gene>
    <name evidence="8" type="primary">mmpL8</name>
    <name evidence="8" type="ORF">DF168_01363</name>
</gene>
<feature type="transmembrane region" description="Helical" evidence="6">
    <location>
        <begin position="778"/>
        <end position="799"/>
    </location>
</feature>
<evidence type="ECO:0000256" key="1">
    <source>
        <dbReference type="ARBA" id="ARBA00004651"/>
    </source>
</evidence>
<evidence type="ECO:0000259" key="7">
    <source>
        <dbReference type="PROSITE" id="PS50156"/>
    </source>
</evidence>
<feature type="transmembrane region" description="Helical" evidence="6">
    <location>
        <begin position="333"/>
        <end position="356"/>
    </location>
</feature>
<feature type="transmembrane region" description="Helical" evidence="6">
    <location>
        <begin position="752"/>
        <end position="772"/>
    </location>
</feature>
<feature type="transmembrane region" description="Helical" evidence="6">
    <location>
        <begin position="20"/>
        <end position="42"/>
    </location>
</feature>
<feature type="transmembrane region" description="Helical" evidence="6">
    <location>
        <begin position="463"/>
        <end position="481"/>
    </location>
</feature>
<keyword evidence="5 6" id="KW-0472">Membrane</keyword>
<feature type="transmembrane region" description="Helical" evidence="6">
    <location>
        <begin position="729"/>
        <end position="745"/>
    </location>
</feature>
<dbReference type="PROSITE" id="PS50156">
    <property type="entry name" value="SSD"/>
    <property type="match status" value="1"/>
</dbReference>
<feature type="transmembrane region" description="Helical" evidence="6">
    <location>
        <begin position="283"/>
        <end position="302"/>
    </location>
</feature>
<keyword evidence="3 6" id="KW-0812">Transmembrane</keyword>
<dbReference type="GO" id="GO:0005886">
    <property type="term" value="C:plasma membrane"/>
    <property type="evidence" value="ECO:0007669"/>
    <property type="project" value="UniProtKB-SubCell"/>
</dbReference>
<accession>A0A2Z4ADM3</accession>
<dbReference type="InterPro" id="IPR000731">
    <property type="entry name" value="SSD"/>
</dbReference>
<feature type="domain" description="SSD" evidence="7">
    <location>
        <begin position="304"/>
        <end position="431"/>
    </location>
</feature>
<evidence type="ECO:0000256" key="6">
    <source>
        <dbReference type="SAM" id="Phobius"/>
    </source>
</evidence>
<dbReference type="AlphaFoldDB" id="A0A2Z4ADM3"/>
<feature type="transmembrane region" description="Helical" evidence="6">
    <location>
        <begin position="309"/>
        <end position="327"/>
    </location>
</feature>
<dbReference type="SUPFAM" id="SSF82866">
    <property type="entry name" value="Multidrug efflux transporter AcrB transmembrane domain"/>
    <property type="match status" value="2"/>
</dbReference>
<dbReference type="Pfam" id="PF03176">
    <property type="entry name" value="MMPL"/>
    <property type="match status" value="2"/>
</dbReference>
<dbReference type="InterPro" id="IPR050545">
    <property type="entry name" value="Mycobact_MmpL"/>
</dbReference>
<evidence type="ECO:0000256" key="4">
    <source>
        <dbReference type="ARBA" id="ARBA00022989"/>
    </source>
</evidence>
<evidence type="ECO:0000256" key="3">
    <source>
        <dbReference type="ARBA" id="ARBA00022692"/>
    </source>
</evidence>
<evidence type="ECO:0000256" key="2">
    <source>
        <dbReference type="ARBA" id="ARBA00022475"/>
    </source>
</evidence>
<feature type="transmembrane region" description="Helical" evidence="6">
    <location>
        <begin position="820"/>
        <end position="840"/>
    </location>
</feature>
<feature type="transmembrane region" description="Helical" evidence="6">
    <location>
        <begin position="377"/>
        <end position="396"/>
    </location>
</feature>
<keyword evidence="4 6" id="KW-1133">Transmembrane helix</keyword>
<evidence type="ECO:0000256" key="5">
    <source>
        <dbReference type="ARBA" id="ARBA00023136"/>
    </source>
</evidence>
<dbReference type="NCBIfam" id="TIGR03480">
    <property type="entry name" value="HpnN"/>
    <property type="match status" value="1"/>
</dbReference>
<evidence type="ECO:0000313" key="9">
    <source>
        <dbReference type="Proteomes" id="UP000247465"/>
    </source>
</evidence>
<protein>
    <submittedName>
        <fullName evidence="8">Sulfolipid-1 exporter MmpL8</fullName>
    </submittedName>
</protein>
<dbReference type="PANTHER" id="PTHR33406">
    <property type="entry name" value="MEMBRANE PROTEIN MJ1562-RELATED"/>
    <property type="match status" value="1"/>
</dbReference>
<dbReference type="PANTHER" id="PTHR33406:SF13">
    <property type="entry name" value="MEMBRANE PROTEIN YDFJ"/>
    <property type="match status" value="1"/>
</dbReference>
<keyword evidence="2" id="KW-1003">Cell membrane</keyword>
<name>A0A2Z4ADM3_9BACT</name>
<dbReference type="EMBL" id="CP029803">
    <property type="protein sequence ID" value="AWT60161.1"/>
    <property type="molecule type" value="Genomic_DNA"/>
</dbReference>
<dbReference type="Proteomes" id="UP000247465">
    <property type="component" value="Chromosome"/>
</dbReference>
<comment type="subcellular location">
    <subcellularLocation>
        <location evidence="1">Cell membrane</location>
        <topology evidence="1">Multi-pass membrane protein</topology>
    </subcellularLocation>
</comment>
<dbReference type="KEGG" id="mtar:DF168_01363"/>
<reference evidence="8 9" key="1">
    <citation type="submission" date="2018-06" db="EMBL/GenBank/DDBJ databases">
        <title>Draft Genome Sequence of a Novel Marine Bacterium Related to the Verrucomicrobia.</title>
        <authorList>
            <person name="Vosseberg J."/>
            <person name="Martijn J."/>
            <person name="Ettema T.J.G."/>
        </authorList>
    </citation>
    <scope>NUCLEOTIDE SEQUENCE [LARGE SCALE GENOMIC DNA]</scope>
    <source>
        <strain evidence="8">TARA_B100001123</strain>
    </source>
</reference>